<dbReference type="OrthoDB" id="9774675at2"/>
<sequence>MKDGSFVSDAAPLVPQSRRGAAGRRVVVVGAGPGGLASAMLLAAAGADVTLIEKEDRVGGRTGAIAEDGFTFDIGPTFFLYPEVLREIFAACGRELDDYVELRRLDPMYRLQFEDGRRIDATHDPERLAAEVARIDAGDAGRIQAYLDENRRKFDSFRPILQRPFLGPRDLTRGDMLKALPKLRPWATVDTELGRWFRNPDVRVAFSFQSKYLGMSPFKCPSLYTIIAHIEYGFGVWHPVGGCNALTGAMARAAREMGVEIRLSEPVTRVMLDGRRATGVETAEGRYEADAVVMNADFAHAMRHLVPDGARRRWTDRKIAAKSYSCSTFMLWLGIEGRLDHMAHHTIGFSGDYQRNVAEIDAGQAPEDPTIYVQNAGITDDTLAPEGHSTLYVLAPVGNLTGGVDWADLAPSYREKVLDRLSRLAGEDIRPRIRYEKMFTPNDWETKMAVHEGATFNLAHNLGQMLHRRPRNRFEDLDGVYLTGGGTHPGSGLPTIFESARISSRLLAEDLGLPGAGHLGTELAQEAAE</sequence>
<dbReference type="PANTHER" id="PTHR43734:SF1">
    <property type="entry name" value="PHYTOENE DESATURASE"/>
    <property type="match status" value="1"/>
</dbReference>
<dbReference type="AlphaFoldDB" id="A0A1M6D122"/>
<reference evidence="7 8" key="1">
    <citation type="submission" date="2016-11" db="EMBL/GenBank/DDBJ databases">
        <authorList>
            <person name="Jaros S."/>
            <person name="Januszkiewicz K."/>
            <person name="Wedrychowicz H."/>
        </authorList>
    </citation>
    <scope>NUCLEOTIDE SEQUENCE [LARGE SCALE GENOMIC DNA]</scope>
    <source>
        <strain evidence="7 8">DSM 100565</strain>
    </source>
</reference>
<evidence type="ECO:0000313" key="8">
    <source>
        <dbReference type="Proteomes" id="UP000184292"/>
    </source>
</evidence>
<evidence type="ECO:0000256" key="3">
    <source>
        <dbReference type="ARBA" id="ARBA00022746"/>
    </source>
</evidence>
<dbReference type="PANTHER" id="PTHR43734">
    <property type="entry name" value="PHYTOENE DESATURASE"/>
    <property type="match status" value="1"/>
</dbReference>
<comment type="similarity">
    <text evidence="2 5">Belongs to the carotenoid/retinoid oxidoreductase family.</text>
</comment>
<protein>
    <submittedName>
        <fullName evidence="7">Phytoene desaturase</fullName>
    </submittedName>
</protein>
<dbReference type="GO" id="GO:0016627">
    <property type="term" value="F:oxidoreductase activity, acting on the CH-CH group of donors"/>
    <property type="evidence" value="ECO:0007669"/>
    <property type="project" value="UniProtKB-ARBA"/>
</dbReference>
<keyword evidence="4 5" id="KW-0560">Oxidoreductase</keyword>
<evidence type="ECO:0000256" key="4">
    <source>
        <dbReference type="ARBA" id="ARBA00023002"/>
    </source>
</evidence>
<dbReference type="PROSITE" id="PS00982">
    <property type="entry name" value="PHYTOENE_DH"/>
    <property type="match status" value="1"/>
</dbReference>
<gene>
    <name evidence="7" type="ORF">SAMN05444417_1466</name>
</gene>
<dbReference type="Proteomes" id="UP000184292">
    <property type="component" value="Unassembled WGS sequence"/>
</dbReference>
<dbReference type="GO" id="GO:0016117">
    <property type="term" value="P:carotenoid biosynthetic process"/>
    <property type="evidence" value="ECO:0007669"/>
    <property type="project" value="UniProtKB-KW"/>
</dbReference>
<dbReference type="InterPro" id="IPR036188">
    <property type="entry name" value="FAD/NAD-bd_sf"/>
</dbReference>
<dbReference type="InterPro" id="IPR002937">
    <property type="entry name" value="Amino_oxidase"/>
</dbReference>
<keyword evidence="8" id="KW-1185">Reference proteome</keyword>
<dbReference type="NCBIfam" id="TIGR02734">
    <property type="entry name" value="crtI_fam"/>
    <property type="match status" value="1"/>
</dbReference>
<dbReference type="EMBL" id="FQYO01000002">
    <property type="protein sequence ID" value="SHI66909.1"/>
    <property type="molecule type" value="Genomic_DNA"/>
</dbReference>
<organism evidence="7 8">
    <name type="scientific">Wenxinia saemankumensis</name>
    <dbReference type="NCBI Taxonomy" id="1447782"/>
    <lineage>
        <taxon>Bacteria</taxon>
        <taxon>Pseudomonadati</taxon>
        <taxon>Pseudomonadota</taxon>
        <taxon>Alphaproteobacteria</taxon>
        <taxon>Rhodobacterales</taxon>
        <taxon>Roseobacteraceae</taxon>
        <taxon>Wenxinia</taxon>
    </lineage>
</organism>
<dbReference type="STRING" id="1447782.SAMN05444417_1466"/>
<dbReference type="SUPFAM" id="SSF51905">
    <property type="entry name" value="FAD/NAD(P)-binding domain"/>
    <property type="match status" value="1"/>
</dbReference>
<name>A0A1M6D122_9RHOB</name>
<dbReference type="InterPro" id="IPR008150">
    <property type="entry name" value="Phytoene_DH_bac_CS"/>
</dbReference>
<keyword evidence="3 5" id="KW-0125">Carotenoid biosynthesis</keyword>
<dbReference type="InterPro" id="IPR014105">
    <property type="entry name" value="Carotenoid/retinoid_OxRdtase"/>
</dbReference>
<proteinExistence type="inferred from homology"/>
<evidence type="ECO:0000256" key="5">
    <source>
        <dbReference type="RuleBase" id="RU362075"/>
    </source>
</evidence>
<evidence type="ECO:0000256" key="2">
    <source>
        <dbReference type="ARBA" id="ARBA00006046"/>
    </source>
</evidence>
<dbReference type="PRINTS" id="PR00419">
    <property type="entry name" value="ADXRDTASE"/>
</dbReference>
<evidence type="ECO:0000259" key="6">
    <source>
        <dbReference type="Pfam" id="PF01593"/>
    </source>
</evidence>
<evidence type="ECO:0000313" key="7">
    <source>
        <dbReference type="EMBL" id="SHI66909.1"/>
    </source>
</evidence>
<feature type="domain" description="Amine oxidase" evidence="6">
    <location>
        <begin position="34"/>
        <end position="505"/>
    </location>
</feature>
<dbReference type="Pfam" id="PF01593">
    <property type="entry name" value="Amino_oxidase"/>
    <property type="match status" value="1"/>
</dbReference>
<evidence type="ECO:0000256" key="1">
    <source>
        <dbReference type="ARBA" id="ARBA00004829"/>
    </source>
</evidence>
<accession>A0A1M6D122</accession>
<dbReference type="Gene3D" id="3.50.50.60">
    <property type="entry name" value="FAD/NAD(P)-binding domain"/>
    <property type="match status" value="2"/>
</dbReference>
<comment type="pathway">
    <text evidence="1 5">Carotenoid biosynthesis.</text>
</comment>